<gene>
    <name evidence="3" type="ORF">NBR_LOCUS5948</name>
</gene>
<feature type="transmembrane region" description="Helical" evidence="1">
    <location>
        <begin position="519"/>
        <end position="541"/>
    </location>
</feature>
<evidence type="ECO:0000259" key="2">
    <source>
        <dbReference type="Pfam" id="PF07245"/>
    </source>
</evidence>
<accession>A0A0N4XTK7</accession>
<dbReference type="OMA" id="MATIRCA"/>
<evidence type="ECO:0000256" key="1">
    <source>
        <dbReference type="SAM" id="Phobius"/>
    </source>
</evidence>
<reference evidence="5" key="1">
    <citation type="submission" date="2017-02" db="UniProtKB">
        <authorList>
            <consortium name="WormBaseParasite"/>
        </authorList>
    </citation>
    <scope>IDENTIFICATION</scope>
</reference>
<keyword evidence="4" id="KW-1185">Reference proteome</keyword>
<protein>
    <submittedName>
        <fullName evidence="5">Phlebovirus_G2 domain-containing protein</fullName>
    </submittedName>
</protein>
<keyword evidence="1" id="KW-1133">Transmembrane helix</keyword>
<evidence type="ECO:0000313" key="3">
    <source>
        <dbReference type="EMBL" id="VDL69537.1"/>
    </source>
</evidence>
<dbReference type="WBParaSite" id="NBR_0000594701-mRNA-1">
    <property type="protein sequence ID" value="NBR_0000594701-mRNA-1"/>
    <property type="gene ID" value="NBR_0000594701"/>
</dbReference>
<proteinExistence type="predicted"/>
<dbReference type="EMBL" id="UYSL01019767">
    <property type="protein sequence ID" value="VDL69537.1"/>
    <property type="molecule type" value="Genomic_DNA"/>
</dbReference>
<dbReference type="AlphaFoldDB" id="A0A0N4XTK7"/>
<dbReference type="Proteomes" id="UP000271162">
    <property type="component" value="Unassembled WGS sequence"/>
</dbReference>
<reference evidence="3 4" key="2">
    <citation type="submission" date="2018-11" db="EMBL/GenBank/DDBJ databases">
        <authorList>
            <consortium name="Pathogen Informatics"/>
        </authorList>
    </citation>
    <scope>NUCLEOTIDE SEQUENCE [LARGE SCALE GENOMIC DNA]</scope>
</reference>
<dbReference type="Gene3D" id="2.60.98.50">
    <property type="match status" value="1"/>
</dbReference>
<sequence>MLTAVSDNRFSNLAIRLHRPDLRTLLRTSHSGKAVPTSGQRLLTPLVAVITLTAAIVALGCQDVDVFMQPTTICSLSPKGKKTCVSETTEILKINNYHKEACLRLLNNQSLVRELRVTWDGLRLTCGKQSLLFTRDTEQKVMDSKRCSHSGSCVEGKCKDINSSSQLPELAGSNHYPGITYCAESCGGPGCGCFYLSSGCLFYRIYSVPRNEKVFEIFNCEHWQEEVQLTIASIQGDLKTQHQERISLRPTIPKRVGNMRITLSSITIPPTPTLAAKFITDGKNIALWTEEREPTLQCDTHEAARSLNCSVVPNCDCQPAENSVKCSCSDVDITDIFERSVENRFPIRRPWITFVPAKNDKTSVEATIPRSTTAEILIHLKEEFEKTATTVSESICKVENSIAKGCYSCPQGAEAEVSCTTDGANTMATIRCADLYFTIPCDKKGVRSILRFSHDRARVHKQCAASCGTTEKTFEITGILQWTRTIHESALKILAGESQIYEEIVFPDFYHIFDVITRWYKYLALAGGFLLLAVILGYIAVWSCGCKMITAIFRVIFTVLEHEEKKTL</sequence>
<name>A0A0N4XTK7_NIPBR</name>
<evidence type="ECO:0000313" key="5">
    <source>
        <dbReference type="WBParaSite" id="NBR_0000594701-mRNA-1"/>
    </source>
</evidence>
<dbReference type="STRING" id="27835.A0A0N4XTK7"/>
<dbReference type="Gene3D" id="2.60.40.3770">
    <property type="match status" value="1"/>
</dbReference>
<keyword evidence="1" id="KW-0472">Membrane</keyword>
<evidence type="ECO:0000313" key="4">
    <source>
        <dbReference type="Proteomes" id="UP000271162"/>
    </source>
</evidence>
<organism evidence="5">
    <name type="scientific">Nippostrongylus brasiliensis</name>
    <name type="common">Rat hookworm</name>
    <dbReference type="NCBI Taxonomy" id="27835"/>
    <lineage>
        <taxon>Eukaryota</taxon>
        <taxon>Metazoa</taxon>
        <taxon>Ecdysozoa</taxon>
        <taxon>Nematoda</taxon>
        <taxon>Chromadorea</taxon>
        <taxon>Rhabditida</taxon>
        <taxon>Rhabditina</taxon>
        <taxon>Rhabditomorpha</taxon>
        <taxon>Strongyloidea</taxon>
        <taxon>Heligmosomidae</taxon>
        <taxon>Nippostrongylus</taxon>
    </lineage>
</organism>
<feature type="domain" description="Phlebovirus glycoprotein G2 fusion" evidence="2">
    <location>
        <begin position="61"/>
        <end position="378"/>
    </location>
</feature>
<dbReference type="InterPro" id="IPR009878">
    <property type="entry name" value="Phlebovirus_G2_fusion"/>
</dbReference>
<dbReference type="Pfam" id="PF07245">
    <property type="entry name" value="Phlebovirus_G2"/>
    <property type="match status" value="1"/>
</dbReference>
<keyword evidence="1" id="KW-0812">Transmembrane</keyword>